<feature type="compositionally biased region" description="Basic and acidic residues" evidence="1">
    <location>
        <begin position="900"/>
        <end position="913"/>
    </location>
</feature>
<proteinExistence type="predicted"/>
<dbReference type="PANTHER" id="PTHR31912">
    <property type="entry name" value="IP13529P"/>
    <property type="match status" value="1"/>
</dbReference>
<reference evidence="2 3" key="1">
    <citation type="journal article" date="2016" name="Mol. Biol. Evol.">
        <title>Comparative Genomics of Early-Diverging Mushroom-Forming Fungi Provides Insights into the Origins of Lignocellulose Decay Capabilities.</title>
        <authorList>
            <person name="Nagy L.G."/>
            <person name="Riley R."/>
            <person name="Tritt A."/>
            <person name="Adam C."/>
            <person name="Daum C."/>
            <person name="Floudas D."/>
            <person name="Sun H."/>
            <person name="Yadav J.S."/>
            <person name="Pangilinan J."/>
            <person name="Larsson K.H."/>
            <person name="Matsuura K."/>
            <person name="Barry K."/>
            <person name="Labutti K."/>
            <person name="Kuo R."/>
            <person name="Ohm R.A."/>
            <person name="Bhattacharya S.S."/>
            <person name="Shirouzu T."/>
            <person name="Yoshinaga Y."/>
            <person name="Martin F.M."/>
            <person name="Grigoriev I.V."/>
            <person name="Hibbett D.S."/>
        </authorList>
    </citation>
    <scope>NUCLEOTIDE SEQUENCE [LARGE SCALE GENOMIC DNA]</scope>
    <source>
        <strain evidence="2 3">HHB14362 ss-1</strain>
    </source>
</reference>
<dbReference type="PANTHER" id="PTHR31912:SF34">
    <property type="entry name" value="NOTOCHORD-RELATED PROTEIN"/>
    <property type="match status" value="1"/>
</dbReference>
<dbReference type="EMBL" id="KV425558">
    <property type="protein sequence ID" value="KZT28379.1"/>
    <property type="molecule type" value="Genomic_DNA"/>
</dbReference>
<protein>
    <submittedName>
        <fullName evidence="2">Uncharacterized protein</fullName>
    </submittedName>
</protein>
<evidence type="ECO:0000313" key="2">
    <source>
        <dbReference type="EMBL" id="KZT28379.1"/>
    </source>
</evidence>
<gene>
    <name evidence="2" type="ORF">NEOLEDRAFT_1161183</name>
</gene>
<dbReference type="AlphaFoldDB" id="A0A165UM06"/>
<feature type="region of interest" description="Disordered" evidence="1">
    <location>
        <begin position="897"/>
        <end position="920"/>
    </location>
</feature>
<name>A0A165UM06_9AGAM</name>
<dbReference type="STRING" id="1314782.A0A165UM06"/>
<accession>A0A165UM06</accession>
<keyword evidence="3" id="KW-1185">Reference proteome</keyword>
<evidence type="ECO:0000313" key="3">
    <source>
        <dbReference type="Proteomes" id="UP000076761"/>
    </source>
</evidence>
<dbReference type="InParanoid" id="A0A165UM06"/>
<dbReference type="OrthoDB" id="2246127at2759"/>
<dbReference type="Proteomes" id="UP000076761">
    <property type="component" value="Unassembled WGS sequence"/>
</dbReference>
<sequence length="958" mass="108713">MKAILWVMEECGTPDVPSLTALRALQNKLVSNIGLKTESHTSSLGNHFCMNNPAQLFAMDWANPLVREHMNIYPEITNKVSEPWQAGKWAKDTDLDLLSPMWADPIKAPHQHFYIKEIARLCSGQYIIPMRWVKFNKQLYAEACDVVYNSEMPNPIRQAAGGRHAYTLFISPWCDDVSGNVSKQFNPHVNMYLANNSLPHQKLAQEFFVRFCSTSPHASSSEQLDALSSKMKPDVWHPAYDCVLKEEIIFRIIPYTFPANNPQQSETCSHIGMHGNFFCHRCTVGGSATEKETSEGYQALFKPGNARTCGETLGVVEKQLWTACLGVQETVDALQSMTGVKDKIASFWIDKCIIKAREIQNEHISNVTTHDPRLNKKTLKGDARKAVKADIVQSIQHEVFDWLLTQPAERYDALPIDSSMRTHLRPGDHYNPVLAMPGVDIHKDTPVEILHTYLLGQDKYVWYATHNEWDERKQTIFTTRLQSSSIDGLTLPSVRAKYMVQYKNALVGRHFKTLQQLGIFHLYGDLCSNLIFDLWRATGELGAYLWFYEISDMDTYLADMEILIESVLDIWALIDPARIIQKPKLHTLPHILQDIRRFGPPILFATEIFECWNVVFRLCSVLSNHHAPSRDIAMTLADMERFKHQVSGGWWKDSNGEYVQAGEKVRKFLQENAKLQRRLGWVSKNILKIGSVKLLPKKKQTSKMWCELSDNDAAEPLPMGQLWQLATYCVSRSQDVCREGSWDLNVTCGRIRKIVVPETLARTCSGGIALIETFRVLSTAHERLNMPILLRSSDTPAVTPVKTMDILFLFNAQHDCTQGNCGATGWRSVHQERQTTSLQERCIVHEDDDRFILNMHALHNAALIRDVLPRSLTKPQRYLSNRSSKLNEISESLRISGPAKRAESAAKAAETRARNKRAREAQNITQAAIQMAAEDVDDSVNVAEQGNQYGLDSTMYLA</sequence>
<evidence type="ECO:0000256" key="1">
    <source>
        <dbReference type="SAM" id="MobiDB-lite"/>
    </source>
</evidence>
<organism evidence="2 3">
    <name type="scientific">Neolentinus lepideus HHB14362 ss-1</name>
    <dbReference type="NCBI Taxonomy" id="1314782"/>
    <lineage>
        <taxon>Eukaryota</taxon>
        <taxon>Fungi</taxon>
        <taxon>Dikarya</taxon>
        <taxon>Basidiomycota</taxon>
        <taxon>Agaricomycotina</taxon>
        <taxon>Agaricomycetes</taxon>
        <taxon>Gloeophyllales</taxon>
        <taxon>Gloeophyllaceae</taxon>
        <taxon>Neolentinus</taxon>
    </lineage>
</organism>